<reference evidence="5" key="1">
    <citation type="submission" date="2015-04" db="UniProtKB">
        <authorList>
            <consortium name="EnsemblPlants"/>
        </authorList>
    </citation>
    <scope>IDENTIFICATION</scope>
</reference>
<evidence type="ECO:0000256" key="1">
    <source>
        <dbReference type="ARBA" id="ARBA00007637"/>
    </source>
</evidence>
<dbReference type="AlphaFoldDB" id="A0A0E0AMC0"/>
<evidence type="ECO:0000259" key="4">
    <source>
        <dbReference type="Pfam" id="PF01370"/>
    </source>
</evidence>
<keyword evidence="6" id="KW-1185">Reference proteome</keyword>
<proteinExistence type="inferred from homology"/>
<dbReference type="InterPro" id="IPR001509">
    <property type="entry name" value="Epimerase_deHydtase"/>
</dbReference>
<dbReference type="GO" id="GO:0009407">
    <property type="term" value="P:toxin catabolic process"/>
    <property type="evidence" value="ECO:0007669"/>
    <property type="project" value="UniProtKB-ARBA"/>
</dbReference>
<evidence type="ECO:0000313" key="6">
    <source>
        <dbReference type="Proteomes" id="UP000026961"/>
    </source>
</evidence>
<dbReference type="SUPFAM" id="SSF51735">
    <property type="entry name" value="NAD(P)-binding Rossmann-fold domains"/>
    <property type="match status" value="2"/>
</dbReference>
<dbReference type="GO" id="GO:0050832">
    <property type="term" value="P:defense response to fungus"/>
    <property type="evidence" value="ECO:0007669"/>
    <property type="project" value="UniProtKB-ARBA"/>
</dbReference>
<accession>A0A0E0AMC0</accession>
<dbReference type="STRING" id="40148.A0A0E0AMC0"/>
<dbReference type="Pfam" id="PF01370">
    <property type="entry name" value="Epimerase"/>
    <property type="match status" value="2"/>
</dbReference>
<dbReference type="PANTHER" id="PTHR10366">
    <property type="entry name" value="NAD DEPENDENT EPIMERASE/DEHYDRATASE"/>
    <property type="match status" value="1"/>
</dbReference>
<feature type="domain" description="NAD-dependent epimerase/dehydratase" evidence="4">
    <location>
        <begin position="94"/>
        <end position="348"/>
    </location>
</feature>
<feature type="domain" description="NAD-dependent epimerase/dehydratase" evidence="4">
    <location>
        <begin position="449"/>
        <end position="704"/>
    </location>
</feature>
<dbReference type="Gene3D" id="3.40.50.720">
    <property type="entry name" value="NAD(P)-binding Rossmann-like Domain"/>
    <property type="match status" value="2"/>
</dbReference>
<dbReference type="Gramene" id="OGLUM07G21130.3">
    <property type="protein sequence ID" value="OGLUM07G21130.3"/>
    <property type="gene ID" value="OGLUM07G21130"/>
</dbReference>
<dbReference type="eggNOG" id="KOG1502">
    <property type="taxonomic scope" value="Eukaryota"/>
</dbReference>
<sequence length="781" mass="86725">MERMHKGPKVHQPTPTPHTLAPSLSRPTVKSLSSSFASCPHMRAYLKEFPVARVSFRKPPIVFGQKQERARPPKLHCTEGQEEKGIEDRRMSTVCVTGGAGHIATWLINKLLCRGCVVHATLRNLGDEKKTNLLMRMPGAEERLVLFEADMYDAATFEPAIAGCDFVFLIATPIHHDPRSTKYTSTTEAAVDATRIILQQCERSKTVKRIIHTASVTAASPLREDGGGGGYKDFINDCCWTPLNFSHRYSNALLDAYLSSKTLSEKELLRYNESERPAFEVVTLACALVGGDSIQPYHTLSIPVIVSPLTGRELSHGVLKFMQASLGSVPLVHVDDVCEAHIFCMEQPSIAGRFLCAARYPNMQDYVDRFAAKYPEIEMKLKEVVGEGVRVKVDTNKLVDLGFKYKYEVDETLNHSTPPYLTGLEEEEIEQQQSIEERSCDTMSSSRPVCVTGGSGYIATCLIKKLLQRGCGVHATLRNLGDEKKTAPLKELPGAVERLVLFEADMYDADTFEPAIAGCEFVFLLATPLHHDPRSTKYKNTTEAAVDAMRIILQQCERSKTVRRVIHTASVTAASPLREDGGEGYKDFINESCWTPLDHSHSYNNTMVDDYSSSKTLTEKLLLRYNESESRAFEVVTLACALVGGDADTTQLYHSLSIPVIVSPLTGDESCHNTLKFLQALIGSVPLAHIEDICEAHIFCTEQPSIAGFLCAVLYPNMQDYVDHFVTKYPEITMKLKEVVGKDVRVQADTNKLVDLGFKYKYAVDETLSCSVECAKRLGLL</sequence>
<dbReference type="CDD" id="cd08958">
    <property type="entry name" value="FR_SDR_e"/>
    <property type="match status" value="1"/>
</dbReference>
<name>A0A0E0AMC0_9ORYZ</name>
<evidence type="ECO:0000256" key="2">
    <source>
        <dbReference type="ARBA" id="ARBA00023002"/>
    </source>
</evidence>
<protein>
    <recommendedName>
        <fullName evidence="4">NAD-dependent epimerase/dehydratase domain-containing protein</fullName>
    </recommendedName>
</protein>
<dbReference type="GO" id="GO:0016616">
    <property type="term" value="F:oxidoreductase activity, acting on the CH-OH group of donors, NAD or NADP as acceptor"/>
    <property type="evidence" value="ECO:0007669"/>
    <property type="project" value="TreeGrafter"/>
</dbReference>
<organism evidence="5">
    <name type="scientific">Oryza glumipatula</name>
    <dbReference type="NCBI Taxonomy" id="40148"/>
    <lineage>
        <taxon>Eukaryota</taxon>
        <taxon>Viridiplantae</taxon>
        <taxon>Streptophyta</taxon>
        <taxon>Embryophyta</taxon>
        <taxon>Tracheophyta</taxon>
        <taxon>Spermatophyta</taxon>
        <taxon>Magnoliopsida</taxon>
        <taxon>Liliopsida</taxon>
        <taxon>Poales</taxon>
        <taxon>Poaceae</taxon>
        <taxon>BOP clade</taxon>
        <taxon>Oryzoideae</taxon>
        <taxon>Oryzeae</taxon>
        <taxon>Oryzinae</taxon>
        <taxon>Oryza</taxon>
    </lineage>
</organism>
<reference evidence="5" key="2">
    <citation type="submission" date="2018-05" db="EMBL/GenBank/DDBJ databases">
        <title>OgluRS3 (Oryza glumaepatula Reference Sequence Version 3).</title>
        <authorList>
            <person name="Zhang J."/>
            <person name="Kudrna D."/>
            <person name="Lee S."/>
            <person name="Talag J."/>
            <person name="Welchert J."/>
            <person name="Wing R.A."/>
        </authorList>
    </citation>
    <scope>NUCLEOTIDE SEQUENCE [LARGE SCALE GENOMIC DNA]</scope>
</reference>
<keyword evidence="2" id="KW-0560">Oxidoreductase</keyword>
<dbReference type="Proteomes" id="UP000026961">
    <property type="component" value="Chromosome 7"/>
</dbReference>
<feature type="region of interest" description="Disordered" evidence="3">
    <location>
        <begin position="1"/>
        <end position="26"/>
    </location>
</feature>
<dbReference type="FunFam" id="3.40.50.720:FF:000409">
    <property type="entry name" value="NADPH HC toxin reductase"/>
    <property type="match status" value="2"/>
</dbReference>
<dbReference type="InterPro" id="IPR036291">
    <property type="entry name" value="NAD(P)-bd_dom_sf"/>
</dbReference>
<evidence type="ECO:0000313" key="5">
    <source>
        <dbReference type="EnsemblPlants" id="OGLUM07G21130.3"/>
    </source>
</evidence>
<dbReference type="EnsemblPlants" id="OGLUM07G21130.3">
    <property type="protein sequence ID" value="OGLUM07G21130.3"/>
    <property type="gene ID" value="OGLUM07G21130"/>
</dbReference>
<dbReference type="PANTHER" id="PTHR10366:SF696">
    <property type="entry name" value="OS07G0601900 PROTEIN"/>
    <property type="match status" value="1"/>
</dbReference>
<evidence type="ECO:0000256" key="3">
    <source>
        <dbReference type="SAM" id="MobiDB-lite"/>
    </source>
</evidence>
<comment type="similarity">
    <text evidence="1">Belongs to the NAD(P)-dependent epimerase/dehydratase family.</text>
</comment>
<dbReference type="InterPro" id="IPR050425">
    <property type="entry name" value="NAD(P)_dehydrat-like"/>
</dbReference>